<dbReference type="InterPro" id="IPR011856">
    <property type="entry name" value="tRNA_endonuc-like_dom_sf"/>
</dbReference>
<evidence type="ECO:0000313" key="3">
    <source>
        <dbReference type="EMBL" id="MCU6744727.1"/>
    </source>
</evidence>
<dbReference type="SUPFAM" id="SSF52980">
    <property type="entry name" value="Restriction endonuclease-like"/>
    <property type="match status" value="1"/>
</dbReference>
<keyword evidence="3" id="KW-0378">Hydrolase</keyword>
<dbReference type="PANTHER" id="PTHR30015">
    <property type="entry name" value="MRR RESTRICTION SYSTEM PROTEIN"/>
    <property type="match status" value="1"/>
</dbReference>
<feature type="domain" description="Restriction endonuclease type IV Mrr" evidence="1">
    <location>
        <begin position="156"/>
        <end position="268"/>
    </location>
</feature>
<organism evidence="3 4">
    <name type="scientific">Suilimivivens aceti</name>
    <dbReference type="NCBI Taxonomy" id="2981774"/>
    <lineage>
        <taxon>Bacteria</taxon>
        <taxon>Bacillati</taxon>
        <taxon>Bacillota</taxon>
        <taxon>Clostridia</taxon>
        <taxon>Lachnospirales</taxon>
        <taxon>Lachnospiraceae</taxon>
        <taxon>Suilimivivens</taxon>
    </lineage>
</organism>
<keyword evidence="4" id="KW-1185">Reference proteome</keyword>
<dbReference type="RefSeq" id="WP_262574818.1">
    <property type="nucleotide sequence ID" value="NZ_JAOQKJ010000007.1"/>
</dbReference>
<sequence>MSIPKYDQMYRSFLKSLEDGKVHPYIDAKRQVIKDFKLSEEDVSEMLENGKQTLFNNRIGWCRTYLKKATLIDSPSRAHFILTSAGRKELEAGENITNEILKRYPSFVEFLNGESSCEKDKGVKELSDETPQEILERVQRELDTVLKDEILERIHRNPPDFFEHLVVGLMEKMGYGRGKVTQKTRDEGIDGVVYQDKLGFDVIYIQAKRYDPKKIVSSPEVRQFYGAMPEKNAKGMFITTAQYSKDAKQYAEQRHIILIDGPRLAQLMIEYEYGVSTQCVYKIKKIDTDFYEEVDQDIV</sequence>
<protein>
    <submittedName>
        <fullName evidence="3">Restriction endonuclease</fullName>
        <ecNumber evidence="3">3.1.21.-</ecNumber>
    </submittedName>
</protein>
<dbReference type="Gene3D" id="3.40.1350.10">
    <property type="match status" value="1"/>
</dbReference>
<dbReference type="Pfam" id="PF04471">
    <property type="entry name" value="Mrr_cat"/>
    <property type="match status" value="1"/>
</dbReference>
<evidence type="ECO:0000259" key="1">
    <source>
        <dbReference type="Pfam" id="PF04471"/>
    </source>
</evidence>
<dbReference type="PANTHER" id="PTHR30015:SF7">
    <property type="entry name" value="TYPE IV METHYL-DIRECTED RESTRICTION ENZYME ECOKMRR"/>
    <property type="match status" value="1"/>
</dbReference>
<comment type="caution">
    <text evidence="3">The sequence shown here is derived from an EMBL/GenBank/DDBJ whole genome shotgun (WGS) entry which is preliminary data.</text>
</comment>
<dbReference type="InterPro" id="IPR052906">
    <property type="entry name" value="Type_IV_Methyl-Rstrct_Enzyme"/>
</dbReference>
<name>A0ABT2T3G0_9FIRM</name>
<dbReference type="InterPro" id="IPR007560">
    <property type="entry name" value="Restrct_endonuc_IV_Mrr"/>
</dbReference>
<evidence type="ECO:0000259" key="2">
    <source>
        <dbReference type="Pfam" id="PF14338"/>
    </source>
</evidence>
<dbReference type="GO" id="GO:0016787">
    <property type="term" value="F:hydrolase activity"/>
    <property type="evidence" value="ECO:0007669"/>
    <property type="project" value="UniProtKB-KW"/>
</dbReference>
<feature type="domain" description="Restriction system protein Mrr-like N-terminal" evidence="2">
    <location>
        <begin position="6"/>
        <end position="90"/>
    </location>
</feature>
<keyword evidence="3" id="KW-0255">Endonuclease</keyword>
<evidence type="ECO:0000313" key="4">
    <source>
        <dbReference type="Proteomes" id="UP001652432"/>
    </source>
</evidence>
<proteinExistence type="predicted"/>
<dbReference type="InterPro" id="IPR011335">
    <property type="entry name" value="Restrct_endonuc-II-like"/>
</dbReference>
<keyword evidence="3" id="KW-0540">Nuclease</keyword>
<dbReference type="EMBL" id="JAOQKJ010000007">
    <property type="protein sequence ID" value="MCU6744727.1"/>
    <property type="molecule type" value="Genomic_DNA"/>
</dbReference>
<accession>A0ABT2T3G0</accession>
<dbReference type="Pfam" id="PF14338">
    <property type="entry name" value="Mrr_N"/>
    <property type="match status" value="1"/>
</dbReference>
<dbReference type="GO" id="GO:0004519">
    <property type="term" value="F:endonuclease activity"/>
    <property type="evidence" value="ECO:0007669"/>
    <property type="project" value="UniProtKB-KW"/>
</dbReference>
<dbReference type="InterPro" id="IPR025745">
    <property type="entry name" value="Mrr-like_N_dom"/>
</dbReference>
<reference evidence="3 4" key="1">
    <citation type="journal article" date="2021" name="ISME Commun">
        <title>Automated analysis of genomic sequences facilitates high-throughput and comprehensive description of bacteria.</title>
        <authorList>
            <person name="Hitch T.C.A."/>
        </authorList>
    </citation>
    <scope>NUCLEOTIDE SEQUENCE [LARGE SCALE GENOMIC DNA]</scope>
    <source>
        <strain evidence="3 4">Sanger_18</strain>
    </source>
</reference>
<dbReference type="Proteomes" id="UP001652432">
    <property type="component" value="Unassembled WGS sequence"/>
</dbReference>
<dbReference type="EC" id="3.1.21.-" evidence="3"/>
<gene>
    <name evidence="3" type="ORF">OCV77_09490</name>
</gene>